<sequence>MVRTLVVSLIFSFSCLPAAVAAPPVQLDFPVLVLGETAPVRLQLAPHAGGLALYSIHMNTMDSGVVSGYQVTGVQCPSGFQFNLYRNGQGAVCYRAEDTPHAGGVMVVQVINVDAADGHTLWEEGLGFLDAHGPPQRTAWHLFGVRP</sequence>
<accession>A0AA39CNL8</accession>
<dbReference type="PROSITE" id="PS51257">
    <property type="entry name" value="PROKAR_LIPOPROTEIN"/>
    <property type="match status" value="1"/>
</dbReference>
<dbReference type="EMBL" id="JAPDRN010000174">
    <property type="protein sequence ID" value="KAJ9616044.1"/>
    <property type="molecule type" value="Genomic_DNA"/>
</dbReference>
<protein>
    <submittedName>
        <fullName evidence="2">Uncharacterized protein</fullName>
    </submittedName>
</protein>
<comment type="caution">
    <text evidence="2">The sequence shown here is derived from an EMBL/GenBank/DDBJ whole genome shotgun (WGS) entry which is preliminary data.</text>
</comment>
<dbReference type="AlphaFoldDB" id="A0AA39CNL8"/>
<name>A0AA39CNL8_9EURO</name>
<reference evidence="2" key="1">
    <citation type="submission" date="2022-10" db="EMBL/GenBank/DDBJ databases">
        <title>Culturing micro-colonial fungi from biological soil crusts in the Mojave desert and describing Neophaeococcomyces mojavensis, and introducing the new genera and species Taxawa tesnikishii.</title>
        <authorList>
            <person name="Kurbessoian T."/>
            <person name="Stajich J.E."/>
        </authorList>
    </citation>
    <scope>NUCLEOTIDE SEQUENCE</scope>
    <source>
        <strain evidence="2">TK_35</strain>
    </source>
</reference>
<keyword evidence="1" id="KW-0732">Signal</keyword>
<organism evidence="2">
    <name type="scientific">Knufia peltigerae</name>
    <dbReference type="NCBI Taxonomy" id="1002370"/>
    <lineage>
        <taxon>Eukaryota</taxon>
        <taxon>Fungi</taxon>
        <taxon>Dikarya</taxon>
        <taxon>Ascomycota</taxon>
        <taxon>Pezizomycotina</taxon>
        <taxon>Eurotiomycetes</taxon>
        <taxon>Chaetothyriomycetidae</taxon>
        <taxon>Chaetothyriales</taxon>
        <taxon>Trichomeriaceae</taxon>
        <taxon>Knufia</taxon>
    </lineage>
</organism>
<feature type="signal peptide" evidence="1">
    <location>
        <begin position="1"/>
        <end position="21"/>
    </location>
</feature>
<proteinExistence type="predicted"/>
<gene>
    <name evidence="2" type="ORF">H2204_014151</name>
</gene>
<evidence type="ECO:0000313" key="2">
    <source>
        <dbReference type="EMBL" id="KAJ9616044.1"/>
    </source>
</evidence>
<evidence type="ECO:0000256" key="1">
    <source>
        <dbReference type="SAM" id="SignalP"/>
    </source>
</evidence>
<feature type="chain" id="PRO_5041464326" evidence="1">
    <location>
        <begin position="22"/>
        <end position="147"/>
    </location>
</feature>